<comment type="similarity">
    <text evidence="1">Belongs to the NAD(P)-dependent epimerase/dehydratase family.</text>
</comment>
<evidence type="ECO:0000313" key="3">
    <source>
        <dbReference type="EMBL" id="ASF00709.1"/>
    </source>
</evidence>
<dbReference type="InterPro" id="IPR001509">
    <property type="entry name" value="Epimerase_deHydtase"/>
</dbReference>
<name>A0A218MN48_9VIRU</name>
<dbReference type="InterPro" id="IPR036291">
    <property type="entry name" value="NAD(P)-bd_dom_sf"/>
</dbReference>
<dbReference type="Pfam" id="PF01370">
    <property type="entry name" value="Epimerase"/>
    <property type="match status" value="1"/>
</dbReference>
<reference evidence="3" key="1">
    <citation type="submission" date="2016-10" db="EMBL/GenBank/DDBJ databases">
        <authorList>
            <person name="Varghese N."/>
        </authorList>
    </citation>
    <scope>NUCLEOTIDE SEQUENCE</scope>
</reference>
<feature type="domain" description="NAD-dependent epimerase/dehydratase" evidence="2">
    <location>
        <begin position="4"/>
        <end position="237"/>
    </location>
</feature>
<accession>A0A218MN48</accession>
<dbReference type="SUPFAM" id="SSF51735">
    <property type="entry name" value="NAD(P)-binding Rossmann-fold domains"/>
    <property type="match status" value="1"/>
</dbReference>
<dbReference type="Gene3D" id="3.40.50.720">
    <property type="entry name" value="NAD(P)-binding Rossmann-like Domain"/>
    <property type="match status" value="1"/>
</dbReference>
<organism evidence="3">
    <name type="scientific">uncultured virus</name>
    <dbReference type="NCBI Taxonomy" id="340016"/>
    <lineage>
        <taxon>Viruses</taxon>
        <taxon>environmental samples</taxon>
    </lineage>
</organism>
<reference evidence="3" key="2">
    <citation type="journal article" date="2017" name="Nat. Commun.">
        <title>Single-virus genomics reveals hidden cosmopolitan and abundant viruses.</title>
        <authorList>
            <person name="Martinez-Hernandez F."/>
            <person name="Fornas O."/>
            <person name="Lluesma Gomez M."/>
            <person name="Bolduc B."/>
            <person name="de la Cruz Pena M.J."/>
            <person name="Martinez J.M."/>
            <person name="Anton J."/>
            <person name="Gasol J.M."/>
            <person name="Rosselli R."/>
            <person name="Rodriguez-Valera F."/>
            <person name="Sullivan M.B."/>
            <person name="Acinas S.G."/>
            <person name="Martinez-Garcia M."/>
        </authorList>
    </citation>
    <scope>NUCLEOTIDE SEQUENCE</scope>
</reference>
<dbReference type="Gene3D" id="3.90.25.10">
    <property type="entry name" value="UDP-galactose 4-epimerase, domain 1"/>
    <property type="match status" value="1"/>
</dbReference>
<sequence length="330" mass="38191">MSKVFVTGCAGLLGANYARHLLANGHEVIGIDDLSGGYKAFVPKGEKFSFVKLNLERRKKLVDLFEEHKPDLLFHFAAYAAEGLSPFIRNYNYRNNLICSANLINECIKQNTKVVFTSSMAVYGEQEPPFTEDKRPQPIDPYGIAKYAVECDLKLAHEQFGLRYNIVRPHNVLGIYQNIWDRYRNVIGIFIRKTLNGIPILVYGDGEQTRAFSDIKYYMEPFDLLHNEFDGEIFNIGADKYFSLNEVAETVQKVGKKYGYEVPIEHGEPRHEVKHAYCDHTKAKTMLKFQDGTHLEELVDTIFVWAMKQPNRKVKDMEYEVTKDIYDYWK</sequence>
<dbReference type="PANTHER" id="PTHR43000">
    <property type="entry name" value="DTDP-D-GLUCOSE 4,6-DEHYDRATASE-RELATED"/>
    <property type="match status" value="1"/>
</dbReference>
<evidence type="ECO:0000256" key="1">
    <source>
        <dbReference type="ARBA" id="ARBA00007637"/>
    </source>
</evidence>
<protein>
    <submittedName>
        <fullName evidence="3">Putative NAD-dependent epimerase/dehydratase family protein</fullName>
    </submittedName>
</protein>
<proteinExistence type="inferred from homology"/>
<dbReference type="EMBL" id="KY052852">
    <property type="protein sequence ID" value="ASF00709.1"/>
    <property type="molecule type" value="Genomic_DNA"/>
</dbReference>
<evidence type="ECO:0000259" key="2">
    <source>
        <dbReference type="Pfam" id="PF01370"/>
    </source>
</evidence>